<dbReference type="AlphaFoldDB" id="A0A7D5ZA16"/>
<dbReference type="OrthoDB" id="5345571at2759"/>
<protein>
    <submittedName>
        <fullName evidence="3">Uncharacterized protein</fullName>
    </submittedName>
</protein>
<sequence length="471" mass="55625">MDMPETDDVILLKGCYLEAYRSDDIALKLEGLRIALNEPSNSYLADTVKEIASVARRLRELADIAQVNRDCLIYVLDPLNIVLPCLSKSLRDIKAYYDRCSLSKENRWRNMYHCMKDEVNGLSLPDRFKIYYEYATLLRNFLRRTPSSKYKIKSLERRILRLREARGIVQARRVYFKQVRLFSIQDIPHIDWTRLITHWAEHIFSSPWPRTPMKNTAQTISLGPHHELGHYDIPMYSKVLLRQSFDGDKVSLTVFLNSQDDCAYLLLRMFKDEKPWFSLRGVHELCIKRCGDSLRFRRWSMNANNSKIWAKLCFNAWEDIVLMYCTFVSLKARNLRTLQCGPKELALGKEKELFQSDIFDDSFHHSLIVYQDDATGGLRLHAAVLDGELRQCPVWTAFVTEQARCTNWIRRSASRRKVWLSDIRLFVFCKNYREHNQRKGPTGEFQINFVSDREAERFENLFYELRTLRLK</sequence>
<dbReference type="RefSeq" id="XP_065987706.1">
    <property type="nucleotide sequence ID" value="XM_066131605.1"/>
</dbReference>
<dbReference type="InterPro" id="IPR057081">
    <property type="entry name" value="PH_N"/>
</dbReference>
<dbReference type="InterPro" id="IPR057082">
    <property type="entry name" value="PH_C"/>
</dbReference>
<proteinExistence type="predicted"/>
<accession>A0A7D5ZA16</accession>
<organism evidence="3 4">
    <name type="scientific">Metarhizium brunneum</name>
    <dbReference type="NCBI Taxonomy" id="500148"/>
    <lineage>
        <taxon>Eukaryota</taxon>
        <taxon>Fungi</taxon>
        <taxon>Dikarya</taxon>
        <taxon>Ascomycota</taxon>
        <taxon>Pezizomycotina</taxon>
        <taxon>Sordariomycetes</taxon>
        <taxon>Hypocreomycetidae</taxon>
        <taxon>Hypocreales</taxon>
        <taxon>Clavicipitaceae</taxon>
        <taxon>Metarhizium</taxon>
    </lineage>
</organism>
<evidence type="ECO:0000259" key="1">
    <source>
        <dbReference type="Pfam" id="PF23074"/>
    </source>
</evidence>
<feature type="domain" description="PH" evidence="2">
    <location>
        <begin position="351"/>
        <end position="466"/>
    </location>
</feature>
<dbReference type="KEGG" id="mbrn:26240504"/>
<evidence type="ECO:0000313" key="3">
    <source>
        <dbReference type="EMBL" id="QLI73627.1"/>
    </source>
</evidence>
<name>A0A7D5ZA16_9HYPO</name>
<evidence type="ECO:0000259" key="2">
    <source>
        <dbReference type="Pfam" id="PF23076"/>
    </source>
</evidence>
<dbReference type="Pfam" id="PF23074">
    <property type="entry name" value="PH_FT_N"/>
    <property type="match status" value="1"/>
</dbReference>
<dbReference type="Proteomes" id="UP000510686">
    <property type="component" value="Chromosome 6"/>
</dbReference>
<evidence type="ECO:0000313" key="4">
    <source>
        <dbReference type="Proteomes" id="UP000510686"/>
    </source>
</evidence>
<gene>
    <name evidence="3" type="ORF">G6M90_00g102670</name>
</gene>
<dbReference type="GeneID" id="26240504"/>
<reference evidence="3 4" key="1">
    <citation type="submission" date="2020-07" db="EMBL/GenBank/DDBJ databases">
        <title>Telomere length de novo assembly of all 7 chromosomes of the fungus, Metarhizium brunneum, using a novel assembly pipeline.</title>
        <authorList>
            <person name="Saud z."/>
            <person name="Kortsinoglou A."/>
            <person name="Kouvelis V.N."/>
            <person name="Butt T.M."/>
        </authorList>
    </citation>
    <scope>NUCLEOTIDE SEQUENCE [LARGE SCALE GENOMIC DNA]</scope>
    <source>
        <strain evidence="3 4">4556</strain>
    </source>
</reference>
<feature type="domain" description="PH" evidence="1">
    <location>
        <begin position="237"/>
        <end position="339"/>
    </location>
</feature>
<dbReference type="EMBL" id="CP058937">
    <property type="protein sequence ID" value="QLI73627.1"/>
    <property type="molecule type" value="Genomic_DNA"/>
</dbReference>
<dbReference type="Pfam" id="PF23076">
    <property type="entry name" value="PH_FT_C"/>
    <property type="match status" value="1"/>
</dbReference>
<keyword evidence="4" id="KW-1185">Reference proteome</keyword>